<keyword evidence="2" id="KW-0732">Signal</keyword>
<dbReference type="EMBL" id="GGFJ01014828">
    <property type="protein sequence ID" value="MBW63969.1"/>
    <property type="molecule type" value="Transcribed_RNA"/>
</dbReference>
<name>A0A2M4CFD5_9DIPT</name>
<feature type="region of interest" description="Disordered" evidence="1">
    <location>
        <begin position="47"/>
        <end position="67"/>
    </location>
</feature>
<organism evidence="3">
    <name type="scientific">Anopheles marajoara</name>
    <dbReference type="NCBI Taxonomy" id="58244"/>
    <lineage>
        <taxon>Eukaryota</taxon>
        <taxon>Metazoa</taxon>
        <taxon>Ecdysozoa</taxon>
        <taxon>Arthropoda</taxon>
        <taxon>Hexapoda</taxon>
        <taxon>Insecta</taxon>
        <taxon>Pterygota</taxon>
        <taxon>Neoptera</taxon>
        <taxon>Endopterygota</taxon>
        <taxon>Diptera</taxon>
        <taxon>Nematocera</taxon>
        <taxon>Culicoidea</taxon>
        <taxon>Culicidae</taxon>
        <taxon>Anophelinae</taxon>
        <taxon>Anopheles</taxon>
    </lineage>
</organism>
<protein>
    <submittedName>
        <fullName evidence="3">Putative secreted protein</fullName>
    </submittedName>
</protein>
<sequence length="67" mass="7273">MTGQWELVLAAIALWLPRHTGRPFCRSLYLLFVGCGWVAGKTNGNGETNGTENLLFSQTGKSGNQFG</sequence>
<accession>A0A2M4CFD5</accession>
<reference evidence="3" key="1">
    <citation type="submission" date="2018-01" db="EMBL/GenBank/DDBJ databases">
        <title>An insight into the sialome of Amazonian anophelines.</title>
        <authorList>
            <person name="Ribeiro J.M."/>
            <person name="Scarpassa V."/>
            <person name="Calvo E."/>
        </authorList>
    </citation>
    <scope>NUCLEOTIDE SEQUENCE</scope>
    <source>
        <tissue evidence="3">Salivary glands</tissue>
    </source>
</reference>
<feature type="chain" id="PRO_5014676016" evidence="2">
    <location>
        <begin position="22"/>
        <end position="67"/>
    </location>
</feature>
<evidence type="ECO:0000256" key="1">
    <source>
        <dbReference type="SAM" id="MobiDB-lite"/>
    </source>
</evidence>
<feature type="signal peptide" evidence="2">
    <location>
        <begin position="1"/>
        <end position="21"/>
    </location>
</feature>
<proteinExistence type="predicted"/>
<dbReference type="AlphaFoldDB" id="A0A2M4CFD5"/>
<feature type="compositionally biased region" description="Polar residues" evidence="1">
    <location>
        <begin position="54"/>
        <end position="67"/>
    </location>
</feature>
<evidence type="ECO:0000256" key="2">
    <source>
        <dbReference type="SAM" id="SignalP"/>
    </source>
</evidence>
<evidence type="ECO:0000313" key="3">
    <source>
        <dbReference type="EMBL" id="MBW63969.1"/>
    </source>
</evidence>